<evidence type="ECO:0000313" key="2">
    <source>
        <dbReference type="EMBL" id="KAF0724260.1"/>
    </source>
</evidence>
<dbReference type="Proteomes" id="UP000481153">
    <property type="component" value="Unassembled WGS sequence"/>
</dbReference>
<comment type="caution">
    <text evidence="2">The sequence shown here is derived from an EMBL/GenBank/DDBJ whole genome shotgun (WGS) entry which is preliminary data.</text>
</comment>
<evidence type="ECO:0000256" key="1">
    <source>
        <dbReference type="SAM" id="MobiDB-lite"/>
    </source>
</evidence>
<organism evidence="2 3">
    <name type="scientific">Aphanomyces euteiches</name>
    <dbReference type="NCBI Taxonomy" id="100861"/>
    <lineage>
        <taxon>Eukaryota</taxon>
        <taxon>Sar</taxon>
        <taxon>Stramenopiles</taxon>
        <taxon>Oomycota</taxon>
        <taxon>Saprolegniomycetes</taxon>
        <taxon>Saprolegniales</taxon>
        <taxon>Verrucalvaceae</taxon>
        <taxon>Aphanomyces</taxon>
    </lineage>
</organism>
<accession>A0A6G0WCA4</accession>
<proteinExistence type="predicted"/>
<keyword evidence="3" id="KW-1185">Reference proteome</keyword>
<reference evidence="2 3" key="1">
    <citation type="submission" date="2019-07" db="EMBL/GenBank/DDBJ databases">
        <title>Genomics analysis of Aphanomyces spp. identifies a new class of oomycete effector associated with host adaptation.</title>
        <authorList>
            <person name="Gaulin E."/>
        </authorList>
    </citation>
    <scope>NUCLEOTIDE SEQUENCE [LARGE SCALE GENOMIC DNA]</scope>
    <source>
        <strain evidence="2 3">ATCC 201684</strain>
    </source>
</reference>
<evidence type="ECO:0000313" key="3">
    <source>
        <dbReference type="Proteomes" id="UP000481153"/>
    </source>
</evidence>
<protein>
    <submittedName>
        <fullName evidence="2">Uncharacterized protein</fullName>
    </submittedName>
</protein>
<sequence>MQAEGSGCGPASEAAPGGKAEHAVEQTQFSYPIPNPGAITMETTQLILAWYFAQEHAVKTRSRFVGWTAMVLHVYLRLALKKTHVCPKSRPERSGRLESHAA</sequence>
<feature type="region of interest" description="Disordered" evidence="1">
    <location>
        <begin position="1"/>
        <end position="27"/>
    </location>
</feature>
<gene>
    <name evidence="2" type="ORF">Ae201684_017022</name>
</gene>
<name>A0A6G0WCA4_9STRA</name>
<dbReference type="EMBL" id="VJMJ01000274">
    <property type="protein sequence ID" value="KAF0724260.1"/>
    <property type="molecule type" value="Genomic_DNA"/>
</dbReference>
<dbReference type="AlphaFoldDB" id="A0A6G0WCA4"/>